<reference evidence="5" key="1">
    <citation type="submission" date="2020-03" db="EMBL/GenBank/DDBJ databases">
        <title>Draft sequencing of Paenibacilllus sp. S3N08.</title>
        <authorList>
            <person name="Kim D.-U."/>
        </authorList>
    </citation>
    <scope>NUCLEOTIDE SEQUENCE</scope>
    <source>
        <strain evidence="5">S3N08</strain>
    </source>
</reference>
<dbReference type="PANTHER" id="PTHR10724:SF7">
    <property type="entry name" value="SMALL RIBOSOMAL SUBUNIT PROTEIN BS1C"/>
    <property type="match status" value="1"/>
</dbReference>
<dbReference type="GO" id="GO:0005840">
    <property type="term" value="C:ribosome"/>
    <property type="evidence" value="ECO:0007669"/>
    <property type="project" value="UniProtKB-KW"/>
</dbReference>
<dbReference type="Pfam" id="PF00575">
    <property type="entry name" value="S1"/>
    <property type="match status" value="1"/>
</dbReference>
<keyword evidence="6" id="KW-1185">Reference proteome</keyword>
<protein>
    <submittedName>
        <fullName evidence="5">30S ribosomal protein S1</fullName>
    </submittedName>
</protein>
<feature type="domain" description="S1 motif" evidence="4">
    <location>
        <begin position="128"/>
        <end position="196"/>
    </location>
</feature>
<proteinExistence type="inferred from homology"/>
<dbReference type="InterPro" id="IPR050437">
    <property type="entry name" value="Ribos_protein_bS1-like"/>
</dbReference>
<accession>A0ABX0JJX9</accession>
<evidence type="ECO:0000256" key="2">
    <source>
        <dbReference type="ARBA" id="ARBA00022980"/>
    </source>
</evidence>
<dbReference type="Gene3D" id="2.40.50.140">
    <property type="entry name" value="Nucleic acid-binding proteins"/>
    <property type="match status" value="2"/>
</dbReference>
<evidence type="ECO:0000259" key="4">
    <source>
        <dbReference type="PROSITE" id="PS50126"/>
    </source>
</evidence>
<sequence>MEELKTPEYLKNTVEGFDESKIKRNPIDEHWQEVYTAVQNQTILQAELIGIDKEGKEIVGLIQYGTIRGMIPLKLSGVEKEEQLKQYLGRRIAFKVINYDRSANIFTGSRQAALEQMASMTWNRMELDQQLYAVVRDVNINRIKVDIGGIEVALKADELSYEWIDVLEEKYNVGDHLSVKIVELDKEKKHVKVSHKATMKNPYPDCLTRYQKGQTRVGTVTGVVEYGVFVNLESGVDILCRHMKIGKVSKHDRVAITIVTIDEKKQKMYGKISQKI</sequence>
<gene>
    <name evidence="5" type="ORF">G9U52_34565</name>
</gene>
<organism evidence="5 6">
    <name type="scientific">Paenibacillus agricola</name>
    <dbReference type="NCBI Taxonomy" id="2716264"/>
    <lineage>
        <taxon>Bacteria</taxon>
        <taxon>Bacillati</taxon>
        <taxon>Bacillota</taxon>
        <taxon>Bacilli</taxon>
        <taxon>Bacillales</taxon>
        <taxon>Paenibacillaceae</taxon>
        <taxon>Paenibacillus</taxon>
    </lineage>
</organism>
<evidence type="ECO:0000256" key="3">
    <source>
        <dbReference type="ARBA" id="ARBA00023274"/>
    </source>
</evidence>
<name>A0ABX0JJX9_9BACL</name>
<evidence type="ECO:0000313" key="5">
    <source>
        <dbReference type="EMBL" id="NHN34869.1"/>
    </source>
</evidence>
<keyword evidence="3" id="KW-0687">Ribonucleoprotein</keyword>
<dbReference type="PANTHER" id="PTHR10724">
    <property type="entry name" value="30S RIBOSOMAL PROTEIN S1"/>
    <property type="match status" value="1"/>
</dbReference>
<dbReference type="RefSeq" id="WP_166156641.1">
    <property type="nucleotide sequence ID" value="NZ_JAAOIW010000023.1"/>
</dbReference>
<dbReference type="InterPro" id="IPR003029">
    <property type="entry name" value="S1_domain"/>
</dbReference>
<dbReference type="EMBL" id="JAAOIW010000023">
    <property type="protein sequence ID" value="NHN34869.1"/>
    <property type="molecule type" value="Genomic_DNA"/>
</dbReference>
<dbReference type="Proteomes" id="UP001165962">
    <property type="component" value="Unassembled WGS sequence"/>
</dbReference>
<dbReference type="InterPro" id="IPR012340">
    <property type="entry name" value="NA-bd_OB-fold"/>
</dbReference>
<comment type="similarity">
    <text evidence="1">Belongs to the bacterial ribosomal protein bS1 family.</text>
</comment>
<evidence type="ECO:0000256" key="1">
    <source>
        <dbReference type="ARBA" id="ARBA00006767"/>
    </source>
</evidence>
<evidence type="ECO:0000313" key="6">
    <source>
        <dbReference type="Proteomes" id="UP001165962"/>
    </source>
</evidence>
<comment type="caution">
    <text evidence="5">The sequence shown here is derived from an EMBL/GenBank/DDBJ whole genome shotgun (WGS) entry which is preliminary data.</text>
</comment>
<dbReference type="PROSITE" id="PS50126">
    <property type="entry name" value="S1"/>
    <property type="match status" value="1"/>
</dbReference>
<dbReference type="SUPFAM" id="SSF50249">
    <property type="entry name" value="Nucleic acid-binding proteins"/>
    <property type="match status" value="1"/>
</dbReference>
<dbReference type="SMART" id="SM00316">
    <property type="entry name" value="S1"/>
    <property type="match status" value="2"/>
</dbReference>
<keyword evidence="2 5" id="KW-0689">Ribosomal protein</keyword>